<dbReference type="RefSeq" id="WP_115968459.1">
    <property type="nucleotide sequence ID" value="NZ_QNVT01000001.1"/>
</dbReference>
<organism evidence="1 2">
    <name type="scientific">Chryseobacterium pennae</name>
    <dbReference type="NCBI Taxonomy" id="2258962"/>
    <lineage>
        <taxon>Bacteria</taxon>
        <taxon>Pseudomonadati</taxon>
        <taxon>Bacteroidota</taxon>
        <taxon>Flavobacteriia</taxon>
        <taxon>Flavobacteriales</taxon>
        <taxon>Weeksellaceae</taxon>
        <taxon>Chryseobacterium group</taxon>
        <taxon>Chryseobacterium</taxon>
    </lineage>
</organism>
<comment type="caution">
    <text evidence="1">The sequence shown here is derived from an EMBL/GenBank/DDBJ whole genome shotgun (WGS) entry which is preliminary data.</text>
</comment>
<protein>
    <recommendedName>
        <fullName evidence="3">Immunity protein 35 domain-containing protein</fullName>
    </recommendedName>
</protein>
<keyword evidence="2" id="KW-1185">Reference proteome</keyword>
<dbReference type="Proteomes" id="UP000256686">
    <property type="component" value="Unassembled WGS sequence"/>
</dbReference>
<reference evidence="2" key="1">
    <citation type="submission" date="2018-06" db="EMBL/GenBank/DDBJ databases">
        <authorList>
            <person name="Lum Nde A."/>
            <person name="Hugo C."/>
        </authorList>
    </citation>
    <scope>NUCLEOTIDE SEQUENCE [LARGE SCALE GENOMIC DNA]</scope>
    <source>
        <strain evidence="2">1_F178</strain>
    </source>
</reference>
<evidence type="ECO:0000313" key="2">
    <source>
        <dbReference type="Proteomes" id="UP000256686"/>
    </source>
</evidence>
<name>A0A3D9CF55_9FLAO</name>
<evidence type="ECO:0000313" key="1">
    <source>
        <dbReference type="EMBL" id="REC64384.1"/>
    </source>
</evidence>
<dbReference type="AlphaFoldDB" id="A0A3D9CF55"/>
<proteinExistence type="predicted"/>
<accession>A0A3D9CF55</accession>
<gene>
    <name evidence="1" type="ORF">DRF65_02085</name>
</gene>
<dbReference type="EMBL" id="QNVT01000001">
    <property type="protein sequence ID" value="REC64384.1"/>
    <property type="molecule type" value="Genomic_DNA"/>
</dbReference>
<sequence length="104" mass="12253">MLTDKKMQQIAERYLQKIGEGSIEAIIYSDDTIKSPMIIFILMGEFKYSLGGNVPFLVEKETGRVITFGTAGILEDYIKAYERKTLYRTLDRYWYPDEDRFNYQ</sequence>
<evidence type="ECO:0008006" key="3">
    <source>
        <dbReference type="Google" id="ProtNLM"/>
    </source>
</evidence>